<dbReference type="InterPro" id="IPR021878">
    <property type="entry name" value="TgpA_N"/>
</dbReference>
<dbReference type="Pfam" id="PF01841">
    <property type="entry name" value="Transglut_core"/>
    <property type="match status" value="1"/>
</dbReference>
<feature type="transmembrane region" description="Helical" evidence="1">
    <location>
        <begin position="76"/>
        <end position="96"/>
    </location>
</feature>
<dbReference type="InterPro" id="IPR038765">
    <property type="entry name" value="Papain-like_cys_pep_sf"/>
</dbReference>
<dbReference type="Pfam" id="PF13559">
    <property type="entry name" value="DUF4129"/>
    <property type="match status" value="1"/>
</dbReference>
<dbReference type="InterPro" id="IPR002931">
    <property type="entry name" value="Transglutaminase-like"/>
</dbReference>
<dbReference type="PANTHER" id="PTHR42736">
    <property type="entry name" value="PROTEIN-GLUTAMINE GAMMA-GLUTAMYLTRANSFERASE"/>
    <property type="match status" value="1"/>
</dbReference>
<dbReference type="EMBL" id="JBHRYA010000009">
    <property type="protein sequence ID" value="MFC3717216.1"/>
    <property type="molecule type" value="Genomic_DNA"/>
</dbReference>
<dbReference type="RefSeq" id="WP_386744988.1">
    <property type="nucleotide sequence ID" value="NZ_JBHRYA010000009.1"/>
</dbReference>
<dbReference type="InterPro" id="IPR052901">
    <property type="entry name" value="Bact_TGase-like"/>
</dbReference>
<keyword evidence="1" id="KW-1133">Transmembrane helix</keyword>
<evidence type="ECO:0000259" key="2">
    <source>
        <dbReference type="SMART" id="SM00460"/>
    </source>
</evidence>
<gene>
    <name evidence="3" type="ORF">ACFONC_13780</name>
</gene>
<feature type="transmembrane region" description="Helical" evidence="1">
    <location>
        <begin position="184"/>
        <end position="202"/>
    </location>
</feature>
<name>A0ABV7XMY6_9GAMM</name>
<dbReference type="InterPro" id="IPR025403">
    <property type="entry name" value="TgpA-like_C"/>
</dbReference>
<comment type="caution">
    <text evidence="3">The sequence shown here is derived from an EMBL/GenBank/DDBJ whole genome shotgun (WGS) entry which is preliminary data.</text>
</comment>
<dbReference type="PANTHER" id="PTHR42736:SF1">
    <property type="entry name" value="PROTEIN-GLUTAMINE GAMMA-GLUTAMYLTRANSFERASE"/>
    <property type="match status" value="1"/>
</dbReference>
<keyword evidence="1" id="KW-0472">Membrane</keyword>
<feature type="transmembrane region" description="Helical" evidence="1">
    <location>
        <begin position="146"/>
        <end position="164"/>
    </location>
</feature>
<organism evidence="3 4">
    <name type="scientific">Luteimonas soli</name>
    <dbReference type="NCBI Taxonomy" id="1648966"/>
    <lineage>
        <taxon>Bacteria</taxon>
        <taxon>Pseudomonadati</taxon>
        <taxon>Pseudomonadota</taxon>
        <taxon>Gammaproteobacteria</taxon>
        <taxon>Lysobacterales</taxon>
        <taxon>Lysobacteraceae</taxon>
        <taxon>Luteimonas</taxon>
    </lineage>
</organism>
<proteinExistence type="predicted"/>
<dbReference type="Pfam" id="PF11992">
    <property type="entry name" value="TgpA_N"/>
    <property type="match status" value="1"/>
</dbReference>
<dbReference type="SMART" id="SM00460">
    <property type="entry name" value="TGc"/>
    <property type="match status" value="1"/>
</dbReference>
<keyword evidence="4" id="KW-1185">Reference proteome</keyword>
<evidence type="ECO:0000313" key="3">
    <source>
        <dbReference type="EMBL" id="MFC3717216.1"/>
    </source>
</evidence>
<protein>
    <submittedName>
        <fullName evidence="3">DUF3488 and DUF4129 domain-containing transglutaminase family protein</fullName>
    </submittedName>
</protein>
<feature type="transmembrane region" description="Helical" evidence="1">
    <location>
        <begin position="557"/>
        <end position="575"/>
    </location>
</feature>
<feature type="transmembrane region" description="Helical" evidence="1">
    <location>
        <begin position="31"/>
        <end position="64"/>
    </location>
</feature>
<dbReference type="Gene3D" id="3.10.620.30">
    <property type="match status" value="1"/>
</dbReference>
<dbReference type="Proteomes" id="UP001595705">
    <property type="component" value="Unassembled WGS sequence"/>
</dbReference>
<reference evidence="4" key="1">
    <citation type="journal article" date="2019" name="Int. J. Syst. Evol. Microbiol.">
        <title>The Global Catalogue of Microorganisms (GCM) 10K type strain sequencing project: providing services to taxonomists for standard genome sequencing and annotation.</title>
        <authorList>
            <consortium name="The Broad Institute Genomics Platform"/>
            <consortium name="The Broad Institute Genome Sequencing Center for Infectious Disease"/>
            <person name="Wu L."/>
            <person name="Ma J."/>
        </authorList>
    </citation>
    <scope>NUCLEOTIDE SEQUENCE [LARGE SCALE GENOMIC DNA]</scope>
    <source>
        <strain evidence="4">KCTC 42441</strain>
    </source>
</reference>
<evidence type="ECO:0000256" key="1">
    <source>
        <dbReference type="SAM" id="Phobius"/>
    </source>
</evidence>
<dbReference type="SUPFAM" id="SSF54001">
    <property type="entry name" value="Cysteine proteinases"/>
    <property type="match status" value="1"/>
</dbReference>
<feature type="domain" description="Transglutaminase-like" evidence="2">
    <location>
        <begin position="420"/>
        <end position="491"/>
    </location>
</feature>
<sequence>MSTRADMAPPVAAKAKAKASTSTALDPQTRLWALVAAGACLLPLLLQLPPVMGVVIAALGVVVAAATRRHRLPSWLRLLLAAALVGYVMASSHFHLGRDTACALLAAMLAIKPVELASVRDARSLLGFALFAPFSTFLLDQGPLSLVLALVGATLALAALLRLADLESGDAARAMPPWRSLLGVWRLVAIGLPLALAAFWLFPRIATPLWGVPERALARPGLSDSMSPGGWLDLMNDESPALRATFFGPAPAPSQMYWRGPVLTEFDGRTWTRSRWLQALPPAPVTHAAQAWDYEMVLEPTEDRQMVALDLPTTVPDGTRVSHAYSLRTPRTLNALTRWRMQSAAPVAYEAQLRPFLRERALRLPEGYNPRTLALARQWRREAGDNDAAIVERALAWIRSDFVYTLSTPLPGRHSVDEFLFDQQAGFCEHFSSAYVVLMRAAGIPARVVTGYAGGRHNSYGDYWLVRRSDAHAWAEVWLEGRGWVRVDPTAAVAPERIYDTLADRATGNFGGGLAPVLDIGDWMRRGWNDFVLGFDAQRQQRLLQPLGVERLGQRTLIVLFGIVAVLAIGWMLWLTTRAERERDRLLRAWHRLDARYARLGLGRAPHEPAGDWAARVAAARPGATELAPLSARFADWRYAHGAGRTQGRRELDELVRALRKHRP</sequence>
<evidence type="ECO:0000313" key="4">
    <source>
        <dbReference type="Proteomes" id="UP001595705"/>
    </source>
</evidence>
<keyword evidence="1" id="KW-0812">Transmembrane</keyword>
<accession>A0ABV7XMY6</accession>